<protein>
    <submittedName>
        <fullName evidence="10">TIGR04211 family SH3 domain-containing protein</fullName>
    </submittedName>
</protein>
<dbReference type="PROSITE" id="PS51781">
    <property type="entry name" value="SH3B"/>
    <property type="match status" value="1"/>
</dbReference>
<evidence type="ECO:0000256" key="6">
    <source>
        <dbReference type="SAM" id="Coils"/>
    </source>
</evidence>
<reference evidence="11" key="1">
    <citation type="journal article" date="2019" name="Int. J. Syst. Evol. Microbiol.">
        <title>The Global Catalogue of Microorganisms (GCM) 10K type strain sequencing project: providing services to taxonomists for standard genome sequencing and annotation.</title>
        <authorList>
            <consortium name="The Broad Institute Genomics Platform"/>
            <consortium name="The Broad Institute Genome Sequencing Center for Infectious Disease"/>
            <person name="Wu L."/>
            <person name="Ma J."/>
        </authorList>
    </citation>
    <scope>NUCLEOTIDE SEQUENCE [LARGE SCALE GENOMIC DNA]</scope>
    <source>
        <strain evidence="11">JCM 17110</strain>
    </source>
</reference>
<feature type="transmembrane region" description="Helical" evidence="7">
    <location>
        <begin position="170"/>
        <end position="193"/>
    </location>
</feature>
<dbReference type="Pfam" id="PF08239">
    <property type="entry name" value="SH3_3"/>
    <property type="match status" value="1"/>
</dbReference>
<evidence type="ECO:0000256" key="2">
    <source>
        <dbReference type="ARBA" id="ARBA00022692"/>
    </source>
</evidence>
<keyword evidence="4 7" id="KW-1133">Transmembrane helix</keyword>
<evidence type="ECO:0000256" key="3">
    <source>
        <dbReference type="ARBA" id="ARBA00022729"/>
    </source>
</evidence>
<proteinExistence type="predicted"/>
<name>A0ABP6W9C3_9GAMM</name>
<evidence type="ECO:0000256" key="4">
    <source>
        <dbReference type="ARBA" id="ARBA00022989"/>
    </source>
</evidence>
<dbReference type="PIRSF" id="PIRSF006158">
    <property type="entry name" value="UCP006158_SH3"/>
    <property type="match status" value="1"/>
</dbReference>
<comment type="caution">
    <text evidence="10">The sequence shown here is derived from an EMBL/GenBank/DDBJ whole genome shotgun (WGS) entry which is preliminary data.</text>
</comment>
<dbReference type="InterPro" id="IPR016476">
    <property type="entry name" value="SH3_dom_pro"/>
</dbReference>
<feature type="coiled-coil region" evidence="6">
    <location>
        <begin position="114"/>
        <end position="151"/>
    </location>
</feature>
<keyword evidence="6" id="KW-0175">Coiled coil</keyword>
<keyword evidence="2 7" id="KW-0812">Transmembrane</keyword>
<evidence type="ECO:0000313" key="11">
    <source>
        <dbReference type="Proteomes" id="UP001500795"/>
    </source>
</evidence>
<evidence type="ECO:0000256" key="7">
    <source>
        <dbReference type="SAM" id="Phobius"/>
    </source>
</evidence>
<evidence type="ECO:0000313" key="10">
    <source>
        <dbReference type="EMBL" id="GAA3546462.1"/>
    </source>
</evidence>
<feature type="chain" id="PRO_5045077303" evidence="8">
    <location>
        <begin position="21"/>
        <end position="204"/>
    </location>
</feature>
<keyword evidence="5 7" id="KW-0472">Membrane</keyword>
<dbReference type="InterPro" id="IPR003646">
    <property type="entry name" value="SH3-like_bac-type"/>
</dbReference>
<dbReference type="SMART" id="SM00287">
    <property type="entry name" value="SH3b"/>
    <property type="match status" value="1"/>
</dbReference>
<dbReference type="NCBIfam" id="TIGR04211">
    <property type="entry name" value="SH3_and_anchor"/>
    <property type="match status" value="1"/>
</dbReference>
<keyword evidence="11" id="KW-1185">Reference proteome</keyword>
<keyword evidence="3 8" id="KW-0732">Signal</keyword>
<accession>A0ABP6W9C3</accession>
<organism evidence="10 11">
    <name type="scientific">Zobellella aerophila</name>
    <dbReference type="NCBI Taxonomy" id="870480"/>
    <lineage>
        <taxon>Bacteria</taxon>
        <taxon>Pseudomonadati</taxon>
        <taxon>Pseudomonadota</taxon>
        <taxon>Gammaproteobacteria</taxon>
        <taxon>Aeromonadales</taxon>
        <taxon>Aeromonadaceae</taxon>
        <taxon>Zobellella</taxon>
    </lineage>
</organism>
<dbReference type="RefSeq" id="WP_344959135.1">
    <property type="nucleotide sequence ID" value="NZ_BAABCX010000004.1"/>
</dbReference>
<dbReference type="EMBL" id="BAABCX010000004">
    <property type="protein sequence ID" value="GAA3546462.1"/>
    <property type="molecule type" value="Genomic_DNA"/>
</dbReference>
<dbReference type="Gene3D" id="2.30.30.40">
    <property type="entry name" value="SH3 Domains"/>
    <property type="match status" value="1"/>
</dbReference>
<sequence>MKLKLLLALLCSLPWLNAIAETRYISDNVYTYMHTGPSNKYRIMGSINAGEAVTFLTQDADSQYVQIRDQDGRTGWIDADFIQAEESFKSRTPRLEQELSVLKQQLAGLDESHRQDVADKLNLIEQQRTELNELRARLGELRQDSERLVEENRRLASHVDDREHNMRMDWLLRGGLVAGAGALFGLLLPLIPLRRRRGRDRWMN</sequence>
<feature type="signal peptide" evidence="8">
    <location>
        <begin position="1"/>
        <end position="20"/>
    </location>
</feature>
<evidence type="ECO:0000256" key="8">
    <source>
        <dbReference type="SAM" id="SignalP"/>
    </source>
</evidence>
<gene>
    <name evidence="10" type="ORF">GCM10022394_28070</name>
</gene>
<evidence type="ECO:0000259" key="9">
    <source>
        <dbReference type="PROSITE" id="PS51781"/>
    </source>
</evidence>
<feature type="domain" description="SH3b" evidence="9">
    <location>
        <begin position="20"/>
        <end position="86"/>
    </location>
</feature>
<dbReference type="Proteomes" id="UP001500795">
    <property type="component" value="Unassembled WGS sequence"/>
</dbReference>
<evidence type="ECO:0000256" key="5">
    <source>
        <dbReference type="ARBA" id="ARBA00023136"/>
    </source>
</evidence>
<comment type="subcellular location">
    <subcellularLocation>
        <location evidence="1">Membrane</location>
        <topology evidence="1">Single-pass membrane protein</topology>
    </subcellularLocation>
</comment>
<evidence type="ECO:0000256" key="1">
    <source>
        <dbReference type="ARBA" id="ARBA00004167"/>
    </source>
</evidence>